<evidence type="ECO:0000313" key="2">
    <source>
        <dbReference type="EMBL" id="KAF0691304.1"/>
    </source>
</evidence>
<proteinExistence type="predicted"/>
<keyword evidence="1" id="KW-0812">Transmembrane</keyword>
<keyword evidence="3" id="KW-1185">Reference proteome</keyword>
<gene>
    <name evidence="2" type="ORF">FWK35_00032829</name>
</gene>
<feature type="non-terminal residue" evidence="2">
    <location>
        <position position="1"/>
    </location>
</feature>
<dbReference type="AlphaFoldDB" id="A0A6G0VKI5"/>
<name>A0A6G0VKI5_APHCR</name>
<dbReference type="EMBL" id="VUJU01016001">
    <property type="protein sequence ID" value="KAF0691304.1"/>
    <property type="molecule type" value="Genomic_DNA"/>
</dbReference>
<dbReference type="Proteomes" id="UP000478052">
    <property type="component" value="Unassembled WGS sequence"/>
</dbReference>
<evidence type="ECO:0000313" key="3">
    <source>
        <dbReference type="Proteomes" id="UP000478052"/>
    </source>
</evidence>
<keyword evidence="1" id="KW-0472">Membrane</keyword>
<feature type="transmembrane region" description="Helical" evidence="1">
    <location>
        <begin position="24"/>
        <end position="41"/>
    </location>
</feature>
<feature type="non-terminal residue" evidence="2">
    <location>
        <position position="177"/>
    </location>
</feature>
<comment type="caution">
    <text evidence="2">The sequence shown here is derived from an EMBL/GenBank/DDBJ whole genome shotgun (WGS) entry which is preliminary data.</text>
</comment>
<evidence type="ECO:0000256" key="1">
    <source>
        <dbReference type="SAM" id="Phobius"/>
    </source>
</evidence>
<reference evidence="2 3" key="1">
    <citation type="submission" date="2019-08" db="EMBL/GenBank/DDBJ databases">
        <title>Whole genome of Aphis craccivora.</title>
        <authorList>
            <person name="Voronova N.V."/>
            <person name="Shulinski R.S."/>
            <person name="Bandarenka Y.V."/>
            <person name="Zhorov D.G."/>
            <person name="Warner D."/>
        </authorList>
    </citation>
    <scope>NUCLEOTIDE SEQUENCE [LARGE SCALE GENOMIC DNA]</scope>
    <source>
        <strain evidence="2">180601</strain>
        <tissue evidence="2">Whole Body</tissue>
    </source>
</reference>
<sequence length="177" mass="20243">AALEDKISNAQTILNTIAAPLNVVYLQFLSFVLPFFIDLNLEMQSEDMKIHVVYDRISSIYKEILSCFIKRIHITNKCCHEINYTNPQLYLSNEDVYIGVKVFATLSTLLSENKIKPILQHFKMIDPKTIHGGKITSLGLIASQLPILFNDIDLDDVDRGWRKLINMDLDEEVVNSN</sequence>
<accession>A0A6G0VKI5</accession>
<protein>
    <submittedName>
        <fullName evidence="2">Protein FAM200A-like</fullName>
    </submittedName>
</protein>
<keyword evidence="1" id="KW-1133">Transmembrane helix</keyword>
<organism evidence="2 3">
    <name type="scientific">Aphis craccivora</name>
    <name type="common">Cowpea aphid</name>
    <dbReference type="NCBI Taxonomy" id="307492"/>
    <lineage>
        <taxon>Eukaryota</taxon>
        <taxon>Metazoa</taxon>
        <taxon>Ecdysozoa</taxon>
        <taxon>Arthropoda</taxon>
        <taxon>Hexapoda</taxon>
        <taxon>Insecta</taxon>
        <taxon>Pterygota</taxon>
        <taxon>Neoptera</taxon>
        <taxon>Paraneoptera</taxon>
        <taxon>Hemiptera</taxon>
        <taxon>Sternorrhyncha</taxon>
        <taxon>Aphidomorpha</taxon>
        <taxon>Aphidoidea</taxon>
        <taxon>Aphididae</taxon>
        <taxon>Aphidini</taxon>
        <taxon>Aphis</taxon>
        <taxon>Aphis</taxon>
    </lineage>
</organism>
<dbReference type="OrthoDB" id="6774106at2759"/>